<evidence type="ECO:0000313" key="4">
    <source>
        <dbReference type="Proteomes" id="UP000296159"/>
    </source>
</evidence>
<proteinExistence type="predicted"/>
<dbReference type="GO" id="GO:0009244">
    <property type="term" value="P:lipopolysaccharide core region biosynthetic process"/>
    <property type="evidence" value="ECO:0007669"/>
    <property type="project" value="TreeGrafter"/>
</dbReference>
<sequence length="340" mass="38981">MFFFKKVRHKKEINCILVIRIDFLGDMVCTTSLLHDLKKRWPDSELHVLANKYNAPILDDNPDVAKIHYYVYSKKYEKNINPGFLNAMLDKVKLIFTLRKINFDLLVIPNGGMNKNSVQFANLLNVRDARWHNEKTGFDDRNQSHIATRPIKHEVLSGYELVPELGKVDIDKLNLYVYPNELLTKKWGERLGDKMSPRIGFFISNKSPARKLSWDKWRELIGKLGNDTEIIIFHAPNDRPSQEQLSGKRARCVSTDTVADLVSVMSYLDIVVSADSAPVHLASALKIPVVALFESRPEKYLRWYPLGVENILLHEGKIVDDISVASIERAIVTLLNKSQE</sequence>
<protein>
    <submittedName>
        <fullName evidence="3">Glycosyl transferase</fullName>
    </submittedName>
</protein>
<name>A0A2U1UDE4_9GAMM</name>
<dbReference type="CDD" id="cd03789">
    <property type="entry name" value="GT9_LPS_heptosyltransferase"/>
    <property type="match status" value="1"/>
</dbReference>
<reference evidence="3 4" key="1">
    <citation type="submission" date="2018-04" db="EMBL/GenBank/DDBJ databases">
        <title>Brenneria corticis sp.nov.</title>
        <authorList>
            <person name="Li Y."/>
        </authorList>
    </citation>
    <scope>NUCLEOTIDE SEQUENCE [LARGE SCALE GENOMIC DNA]</scope>
    <source>
        <strain evidence="3 4">CFCC 11842</strain>
    </source>
</reference>
<dbReference type="InterPro" id="IPR002201">
    <property type="entry name" value="Glyco_trans_9"/>
</dbReference>
<dbReference type="PANTHER" id="PTHR30160:SF7">
    <property type="entry name" value="ADP-HEPTOSE--LPS HEPTOSYLTRANSFERASE 2"/>
    <property type="match status" value="1"/>
</dbReference>
<keyword evidence="4" id="KW-1185">Reference proteome</keyword>
<dbReference type="EMBL" id="QDKH01000001">
    <property type="protein sequence ID" value="PWC19693.1"/>
    <property type="molecule type" value="Genomic_DNA"/>
</dbReference>
<comment type="caution">
    <text evidence="3">The sequence shown here is derived from an EMBL/GenBank/DDBJ whole genome shotgun (WGS) entry which is preliminary data.</text>
</comment>
<gene>
    <name evidence="3" type="ORF">DDT56_01595</name>
</gene>
<dbReference type="AlphaFoldDB" id="A0A2U1UDE4"/>
<dbReference type="GO" id="GO:0005829">
    <property type="term" value="C:cytosol"/>
    <property type="evidence" value="ECO:0007669"/>
    <property type="project" value="TreeGrafter"/>
</dbReference>
<dbReference type="PANTHER" id="PTHR30160">
    <property type="entry name" value="TETRAACYLDISACCHARIDE 4'-KINASE-RELATED"/>
    <property type="match status" value="1"/>
</dbReference>
<evidence type="ECO:0000256" key="2">
    <source>
        <dbReference type="ARBA" id="ARBA00022679"/>
    </source>
</evidence>
<dbReference type="Pfam" id="PF01075">
    <property type="entry name" value="Glyco_transf_9"/>
    <property type="match status" value="1"/>
</dbReference>
<evidence type="ECO:0000313" key="3">
    <source>
        <dbReference type="EMBL" id="PWC19693.1"/>
    </source>
</evidence>
<dbReference type="SUPFAM" id="SSF53756">
    <property type="entry name" value="UDP-Glycosyltransferase/glycogen phosphorylase"/>
    <property type="match status" value="1"/>
</dbReference>
<dbReference type="Proteomes" id="UP000296159">
    <property type="component" value="Unassembled WGS sequence"/>
</dbReference>
<evidence type="ECO:0000256" key="1">
    <source>
        <dbReference type="ARBA" id="ARBA00022676"/>
    </source>
</evidence>
<dbReference type="GO" id="GO:0008713">
    <property type="term" value="F:ADP-heptose-lipopolysaccharide heptosyltransferase activity"/>
    <property type="evidence" value="ECO:0007669"/>
    <property type="project" value="TreeGrafter"/>
</dbReference>
<organism evidence="3 4">
    <name type="scientific">Brenneria corticis</name>
    <dbReference type="NCBI Taxonomy" id="2173106"/>
    <lineage>
        <taxon>Bacteria</taxon>
        <taxon>Pseudomonadati</taxon>
        <taxon>Pseudomonadota</taxon>
        <taxon>Gammaproteobacteria</taxon>
        <taxon>Enterobacterales</taxon>
        <taxon>Pectobacteriaceae</taxon>
        <taxon>Brenneria</taxon>
    </lineage>
</organism>
<keyword evidence="2 3" id="KW-0808">Transferase</keyword>
<keyword evidence="1" id="KW-0328">Glycosyltransferase</keyword>
<dbReference type="Gene3D" id="3.40.50.2000">
    <property type="entry name" value="Glycogen Phosphorylase B"/>
    <property type="match status" value="2"/>
</dbReference>
<dbReference type="InterPro" id="IPR051199">
    <property type="entry name" value="LPS_LOS_Heptosyltrfase"/>
</dbReference>
<accession>A0A2U1UDE4</accession>